<dbReference type="Gene3D" id="3.90.70.80">
    <property type="match status" value="1"/>
</dbReference>
<name>A0A0D7A3G5_9AGAR</name>
<feature type="compositionally biased region" description="Acidic residues" evidence="1">
    <location>
        <begin position="398"/>
        <end position="407"/>
    </location>
</feature>
<dbReference type="SUPFAM" id="SSF54001">
    <property type="entry name" value="Cysteine proteinases"/>
    <property type="match status" value="1"/>
</dbReference>
<accession>A0A0D7A3G5</accession>
<keyword evidence="4" id="KW-1185">Reference proteome</keyword>
<protein>
    <submittedName>
        <fullName evidence="3">Cysteine proteinase</fullName>
    </submittedName>
</protein>
<feature type="compositionally biased region" description="Polar residues" evidence="1">
    <location>
        <begin position="186"/>
        <end position="197"/>
    </location>
</feature>
<feature type="compositionally biased region" description="Low complexity" evidence="1">
    <location>
        <begin position="377"/>
        <end position="397"/>
    </location>
</feature>
<feature type="compositionally biased region" description="Low complexity" evidence="1">
    <location>
        <begin position="313"/>
        <end position="336"/>
    </location>
</feature>
<gene>
    <name evidence="3" type="ORF">FISHEDRAFT_61587</name>
</gene>
<dbReference type="Proteomes" id="UP000054144">
    <property type="component" value="Unassembled WGS sequence"/>
</dbReference>
<dbReference type="InterPro" id="IPR038765">
    <property type="entry name" value="Papain-like_cys_pep_sf"/>
</dbReference>
<feature type="region of interest" description="Disordered" evidence="1">
    <location>
        <begin position="1"/>
        <end position="21"/>
    </location>
</feature>
<organism evidence="3 4">
    <name type="scientific">Fistulina hepatica ATCC 64428</name>
    <dbReference type="NCBI Taxonomy" id="1128425"/>
    <lineage>
        <taxon>Eukaryota</taxon>
        <taxon>Fungi</taxon>
        <taxon>Dikarya</taxon>
        <taxon>Basidiomycota</taxon>
        <taxon>Agaricomycotina</taxon>
        <taxon>Agaricomycetes</taxon>
        <taxon>Agaricomycetidae</taxon>
        <taxon>Agaricales</taxon>
        <taxon>Fistulinaceae</taxon>
        <taxon>Fistulina</taxon>
    </lineage>
</organism>
<dbReference type="CDD" id="cd22756">
    <property type="entry name" value="OTU_OTUD3-like"/>
    <property type="match status" value="1"/>
</dbReference>
<dbReference type="GO" id="GO:0004843">
    <property type="term" value="F:cysteine-type deubiquitinase activity"/>
    <property type="evidence" value="ECO:0007669"/>
    <property type="project" value="TreeGrafter"/>
</dbReference>
<feature type="compositionally biased region" description="Basic residues" evidence="1">
    <location>
        <begin position="268"/>
        <end position="281"/>
    </location>
</feature>
<dbReference type="PANTHER" id="PTHR12419:SF7">
    <property type="entry name" value="OTU DOMAIN-CONTAINING PROTEIN 3"/>
    <property type="match status" value="1"/>
</dbReference>
<proteinExistence type="predicted"/>
<dbReference type="GO" id="GO:0016579">
    <property type="term" value="P:protein deubiquitination"/>
    <property type="evidence" value="ECO:0007669"/>
    <property type="project" value="TreeGrafter"/>
</dbReference>
<feature type="region of interest" description="Disordered" evidence="1">
    <location>
        <begin position="179"/>
        <end position="210"/>
    </location>
</feature>
<sequence length="490" mass="53512">MGSNKRAQKRGRPQPHCSSSPLLTFPVGLPAVSSPLARYKIDQNKGPHITVPPQLVSDPAENNQLLTELLRNMGLYAAPTLGDGNCLFRALSDQVYGSPSMHAKVRQDVCDWIERHFSRYAPFTEDERGLTVHLGCMRQNGTYGGHMELSAFSHMMRRNIKVIQPTVVYVIEWAKFKSDDDGNEPGPSNASTDSSVNGRRVHKGRMRIEKDNAIEAHDDSQETIYVAYHDWEHFSSIRNLKGPHSGLPYVLEAPVREPGPLQVEQVSAHRKKPLPKVKLRLSRPPAPVEPTPSPPSDPLQIPLPSSRSASPVSTAESSLLPPSSLPSTAPSSQALPRTGRSPKRSFDESSLSTDDDHLMEGLKRSRRSSPCVNPDDGSGTPELSTPGSSSSSTSSLSEIEDADEDITSESRSPSPPPQPVSRPLTRRQRKALGLPKPRAGAGKIIIPGGRHKLGRLAATPLETAGGDTEQEWQRNGTGRVDVRGFRELKI</sequence>
<feature type="region of interest" description="Disordered" evidence="1">
    <location>
        <begin position="263"/>
        <end position="447"/>
    </location>
</feature>
<evidence type="ECO:0000313" key="4">
    <source>
        <dbReference type="Proteomes" id="UP000054144"/>
    </source>
</evidence>
<feature type="compositionally biased region" description="Basic and acidic residues" evidence="1">
    <location>
        <begin position="354"/>
        <end position="363"/>
    </location>
</feature>
<reference evidence="3 4" key="1">
    <citation type="journal article" date="2015" name="Fungal Genet. Biol.">
        <title>Evolution of novel wood decay mechanisms in Agaricales revealed by the genome sequences of Fistulina hepatica and Cylindrobasidium torrendii.</title>
        <authorList>
            <person name="Floudas D."/>
            <person name="Held B.W."/>
            <person name="Riley R."/>
            <person name="Nagy L.G."/>
            <person name="Koehler G."/>
            <person name="Ransdell A.S."/>
            <person name="Younus H."/>
            <person name="Chow J."/>
            <person name="Chiniquy J."/>
            <person name="Lipzen A."/>
            <person name="Tritt A."/>
            <person name="Sun H."/>
            <person name="Haridas S."/>
            <person name="LaButti K."/>
            <person name="Ohm R.A."/>
            <person name="Kues U."/>
            <person name="Blanchette R.A."/>
            <person name="Grigoriev I.V."/>
            <person name="Minto R.E."/>
            <person name="Hibbett D.S."/>
        </authorList>
    </citation>
    <scope>NUCLEOTIDE SEQUENCE [LARGE SCALE GENOMIC DNA]</scope>
    <source>
        <strain evidence="3 4">ATCC 64428</strain>
    </source>
</reference>
<evidence type="ECO:0000313" key="3">
    <source>
        <dbReference type="EMBL" id="KIY44909.1"/>
    </source>
</evidence>
<feature type="domain" description="OTU" evidence="2">
    <location>
        <begin position="75"/>
        <end position="240"/>
    </location>
</feature>
<dbReference type="PROSITE" id="PS50802">
    <property type="entry name" value="OTU"/>
    <property type="match status" value="1"/>
</dbReference>
<dbReference type="AlphaFoldDB" id="A0A0D7A3G5"/>
<evidence type="ECO:0000256" key="1">
    <source>
        <dbReference type="SAM" id="MobiDB-lite"/>
    </source>
</evidence>
<dbReference type="PANTHER" id="PTHR12419">
    <property type="entry name" value="OTU DOMAIN CONTAINING PROTEIN"/>
    <property type="match status" value="1"/>
</dbReference>
<feature type="compositionally biased region" description="Basic residues" evidence="1">
    <location>
        <begin position="1"/>
        <end position="13"/>
    </location>
</feature>
<evidence type="ECO:0000259" key="2">
    <source>
        <dbReference type="PROSITE" id="PS50802"/>
    </source>
</evidence>
<dbReference type="EMBL" id="KN882064">
    <property type="protein sequence ID" value="KIY44909.1"/>
    <property type="molecule type" value="Genomic_DNA"/>
</dbReference>
<feature type="compositionally biased region" description="Pro residues" evidence="1">
    <location>
        <begin position="284"/>
        <end position="297"/>
    </location>
</feature>
<dbReference type="InterPro" id="IPR003323">
    <property type="entry name" value="OTU_dom"/>
</dbReference>
<dbReference type="Pfam" id="PF02338">
    <property type="entry name" value="OTU"/>
    <property type="match status" value="1"/>
</dbReference>
<dbReference type="OrthoDB" id="415023at2759"/>
<dbReference type="InterPro" id="IPR050704">
    <property type="entry name" value="Peptidase_C85-like"/>
</dbReference>